<dbReference type="Gene3D" id="3.40.50.12780">
    <property type="entry name" value="N-terminal domain of ligase-like"/>
    <property type="match status" value="1"/>
</dbReference>
<dbReference type="Pfam" id="PF22818">
    <property type="entry name" value="ApeI-like"/>
    <property type="match status" value="1"/>
</dbReference>
<keyword evidence="4" id="KW-0436">Ligase</keyword>
<reference evidence="5" key="1">
    <citation type="submission" date="2016-10" db="EMBL/GenBank/DDBJ databases">
        <authorList>
            <person name="Varghese N."/>
            <person name="Submissions S."/>
        </authorList>
    </citation>
    <scope>NUCLEOTIDE SEQUENCE [LARGE SCALE GENOMIC DNA]</scope>
    <source>
        <strain evidence="5">CGMCC 1.6494</strain>
    </source>
</reference>
<dbReference type="Proteomes" id="UP000199677">
    <property type="component" value="Unassembled WGS sequence"/>
</dbReference>
<feature type="domain" description="AMP-binding enzyme C-terminal" evidence="2">
    <location>
        <begin position="353"/>
        <end position="433"/>
    </location>
</feature>
<evidence type="ECO:0000259" key="3">
    <source>
        <dbReference type="Pfam" id="PF22818"/>
    </source>
</evidence>
<proteinExistence type="predicted"/>
<protein>
    <submittedName>
        <fullName evidence="4">Acyl-coenzyme A synthetase/AMP-(Fatty) acid ligase</fullName>
    </submittedName>
</protein>
<dbReference type="Gene3D" id="3.10.129.10">
    <property type="entry name" value="Hotdog Thioesterase"/>
    <property type="match status" value="1"/>
</dbReference>
<evidence type="ECO:0000313" key="4">
    <source>
        <dbReference type="EMBL" id="SDN33075.1"/>
    </source>
</evidence>
<evidence type="ECO:0000313" key="5">
    <source>
        <dbReference type="Proteomes" id="UP000199677"/>
    </source>
</evidence>
<gene>
    <name evidence="4" type="ORF">SAMN04487951_104116</name>
</gene>
<dbReference type="InterPro" id="IPR029069">
    <property type="entry name" value="HotDog_dom_sf"/>
</dbReference>
<dbReference type="GO" id="GO:0016874">
    <property type="term" value="F:ligase activity"/>
    <property type="evidence" value="ECO:0007669"/>
    <property type="project" value="UniProtKB-KW"/>
</dbReference>
<dbReference type="SUPFAM" id="SSF54637">
    <property type="entry name" value="Thioesterase/thiol ester dehydrase-isomerase"/>
    <property type="match status" value="1"/>
</dbReference>
<evidence type="ECO:0000259" key="1">
    <source>
        <dbReference type="Pfam" id="PF00501"/>
    </source>
</evidence>
<sequence>MTFVPLIRLPWRNAHEDRRSLPRHWVDSTSLTHRIDAWRLWLADKPRGYWLLYQSRPAEFCAALAALWESGRVAVLPADNRPETLARLAETVDGTLPEAPDVTATRQHDTAAFAIPEALDPTATAVVLYTSGSTGNPVRLAKRFNQLDTELAAHTRLWPLAGSGVISQVSHQHIYGLLTGVLHPLCAGAPFYGDPCRYPEGLIERLKEAGEAHLAPVIVSSPAQLSRLPNHLGWHDSPRPRRVFSSGARLALAHAQHTEALLKAPVIEIYGSTESGGIAQRRQTQDTVWQALPGVELSFSKGRLALRSPFLEAPQQWWYQPDRVAPRHGGFELLGRADRLAKIAGKRVSLDQIECLLAETEEVREARCVDLERADGRLGVVVVADEAFIPHQRETRHALIKRLRSRLSSHLEGVATPRYWRFVDALPSNAQGKLDHELVQRLFADLDDHKAPRWLGEYRADVTSCCISLEVPERLIFLEGHFDDYPVVPGVVMVQWAIELASTSFGELGEFKGIERLKFKQVLRPGARFTLQLTRRAEGIAFTIDSQEGRHCTGQVRLQTHGGKHG</sequence>
<organism evidence="4 5">
    <name type="scientific">Vreelandella arcis</name>
    <dbReference type="NCBI Taxonomy" id="416873"/>
    <lineage>
        <taxon>Bacteria</taxon>
        <taxon>Pseudomonadati</taxon>
        <taxon>Pseudomonadota</taxon>
        <taxon>Gammaproteobacteria</taxon>
        <taxon>Oceanospirillales</taxon>
        <taxon>Halomonadaceae</taxon>
        <taxon>Vreelandella</taxon>
    </lineage>
</organism>
<keyword evidence="5" id="KW-1185">Reference proteome</keyword>
<dbReference type="InterPro" id="IPR054545">
    <property type="entry name" value="ApeI-like"/>
</dbReference>
<dbReference type="AlphaFoldDB" id="A0A1H0AI34"/>
<dbReference type="InterPro" id="IPR025110">
    <property type="entry name" value="AMP-bd_C"/>
</dbReference>
<dbReference type="EMBL" id="FNII01000004">
    <property type="protein sequence ID" value="SDN33075.1"/>
    <property type="molecule type" value="Genomic_DNA"/>
</dbReference>
<accession>A0A1H0AI34</accession>
<dbReference type="InterPro" id="IPR000873">
    <property type="entry name" value="AMP-dep_synth/lig_dom"/>
</dbReference>
<dbReference type="OrthoDB" id="9787658at2"/>
<dbReference type="PANTHER" id="PTHR45398">
    <property type="match status" value="1"/>
</dbReference>
<evidence type="ECO:0000259" key="2">
    <source>
        <dbReference type="Pfam" id="PF13193"/>
    </source>
</evidence>
<dbReference type="PANTHER" id="PTHR45398:SF1">
    <property type="entry name" value="ENZYME, PUTATIVE (JCVI)-RELATED"/>
    <property type="match status" value="1"/>
</dbReference>
<dbReference type="InterPro" id="IPR045851">
    <property type="entry name" value="AMP-bd_C_sf"/>
</dbReference>
<dbReference type="Pfam" id="PF00501">
    <property type="entry name" value="AMP-binding"/>
    <property type="match status" value="1"/>
</dbReference>
<dbReference type="Pfam" id="PF13193">
    <property type="entry name" value="AMP-binding_C"/>
    <property type="match status" value="1"/>
</dbReference>
<dbReference type="SUPFAM" id="SSF56801">
    <property type="entry name" value="Acetyl-CoA synthetase-like"/>
    <property type="match status" value="1"/>
</dbReference>
<feature type="domain" description="ApeI dehydratase-like" evidence="3">
    <location>
        <begin position="463"/>
        <end position="554"/>
    </location>
</feature>
<name>A0A1H0AI34_9GAMM</name>
<dbReference type="RefSeq" id="WP_089703434.1">
    <property type="nucleotide sequence ID" value="NZ_FNII01000004.1"/>
</dbReference>
<dbReference type="Gene3D" id="3.30.300.30">
    <property type="match status" value="1"/>
</dbReference>
<dbReference type="InterPro" id="IPR042099">
    <property type="entry name" value="ANL_N_sf"/>
</dbReference>
<feature type="domain" description="AMP-dependent synthetase/ligase" evidence="1">
    <location>
        <begin position="104"/>
        <end position="287"/>
    </location>
</feature>
<dbReference type="STRING" id="416873.SAMN04487951_104116"/>